<dbReference type="Pfam" id="PF01384">
    <property type="entry name" value="PHO4"/>
    <property type="match status" value="2"/>
</dbReference>
<dbReference type="EMBL" id="BAABAZ010000004">
    <property type="protein sequence ID" value="GAA4283164.1"/>
    <property type="molecule type" value="Genomic_DNA"/>
</dbReference>
<feature type="transmembrane region" description="Helical" evidence="6">
    <location>
        <begin position="40"/>
        <end position="57"/>
    </location>
</feature>
<feature type="transmembrane region" description="Helical" evidence="6">
    <location>
        <begin position="267"/>
        <end position="290"/>
    </location>
</feature>
<dbReference type="RefSeq" id="WP_236864369.1">
    <property type="nucleotide sequence ID" value="NZ_BAABAZ010000004.1"/>
</dbReference>
<comment type="caution">
    <text evidence="7">The sequence shown here is derived from an EMBL/GenBank/DDBJ whole genome shotgun (WGS) entry which is preliminary data.</text>
</comment>
<gene>
    <name evidence="7" type="primary">pitH</name>
    <name evidence="7" type="ORF">GCM10022261_06950</name>
</gene>
<proteinExistence type="predicted"/>
<keyword evidence="8" id="KW-1185">Reference proteome</keyword>
<accession>A0ABP8EGT7</accession>
<evidence type="ECO:0000256" key="2">
    <source>
        <dbReference type="ARBA" id="ARBA00022448"/>
    </source>
</evidence>
<evidence type="ECO:0000256" key="4">
    <source>
        <dbReference type="ARBA" id="ARBA00022989"/>
    </source>
</evidence>
<evidence type="ECO:0000313" key="7">
    <source>
        <dbReference type="EMBL" id="GAA4283164.1"/>
    </source>
</evidence>
<dbReference type="Proteomes" id="UP001501586">
    <property type="component" value="Unassembled WGS sequence"/>
</dbReference>
<evidence type="ECO:0000256" key="5">
    <source>
        <dbReference type="ARBA" id="ARBA00023136"/>
    </source>
</evidence>
<evidence type="ECO:0000256" key="1">
    <source>
        <dbReference type="ARBA" id="ARBA00004141"/>
    </source>
</evidence>
<evidence type="ECO:0000256" key="6">
    <source>
        <dbReference type="SAM" id="Phobius"/>
    </source>
</evidence>
<evidence type="ECO:0000256" key="3">
    <source>
        <dbReference type="ARBA" id="ARBA00022692"/>
    </source>
</evidence>
<organism evidence="7 8">
    <name type="scientific">Brevibacterium daeguense</name>
    <dbReference type="NCBI Taxonomy" id="909936"/>
    <lineage>
        <taxon>Bacteria</taxon>
        <taxon>Bacillati</taxon>
        <taxon>Actinomycetota</taxon>
        <taxon>Actinomycetes</taxon>
        <taxon>Micrococcales</taxon>
        <taxon>Brevibacteriaceae</taxon>
        <taxon>Brevibacterium</taxon>
    </lineage>
</organism>
<evidence type="ECO:0000313" key="8">
    <source>
        <dbReference type="Proteomes" id="UP001501586"/>
    </source>
</evidence>
<sequence length="335" mass="35084">MELLFPAVIVLVSAFAFMNGFHDASLTVGNSVVTRALTPRTALLLAAVFNFIGALLGQSIAEVVVEDVLEFPSAHSEILLVIFAGVLGGLIWNVLTYLAALPASSTHCLLGGLIGAGVVFGTTAHPAILFSTVFAPLVMTPLLAFLLSFILTGIATRVFRSAAPKPLFRGTRVVSSVLTGALSLAHGIQDAQKSAAVMMVAWFAHSTAGPIDYTEIVVSWPVRLIVAAALALGTLLSGWRIARTMSVRMVSMDPVKASVSDLTSSSFMYFAAFVLKLPVSMSFLVAGANLGTQFETGRGTARMRYVLPVAGSWLLTLPIAAVLGALLAAPLLLLA</sequence>
<feature type="transmembrane region" description="Helical" evidence="6">
    <location>
        <begin position="112"/>
        <end position="135"/>
    </location>
</feature>
<reference evidence="8" key="1">
    <citation type="journal article" date="2019" name="Int. J. Syst. Evol. Microbiol.">
        <title>The Global Catalogue of Microorganisms (GCM) 10K type strain sequencing project: providing services to taxonomists for standard genome sequencing and annotation.</title>
        <authorList>
            <consortium name="The Broad Institute Genomics Platform"/>
            <consortium name="The Broad Institute Genome Sequencing Center for Infectious Disease"/>
            <person name="Wu L."/>
            <person name="Ma J."/>
        </authorList>
    </citation>
    <scope>NUCLEOTIDE SEQUENCE [LARGE SCALE GENOMIC DNA]</scope>
    <source>
        <strain evidence="8">JCM 17458</strain>
    </source>
</reference>
<dbReference type="InterPro" id="IPR001204">
    <property type="entry name" value="Phos_transporter"/>
</dbReference>
<comment type="subcellular location">
    <subcellularLocation>
        <location evidence="1">Membrane</location>
        <topology evidence="1">Multi-pass membrane protein</topology>
    </subcellularLocation>
</comment>
<name>A0ABP8EGT7_9MICO</name>
<keyword evidence="2" id="KW-0813">Transport</keyword>
<feature type="transmembrane region" description="Helical" evidence="6">
    <location>
        <begin position="220"/>
        <end position="242"/>
    </location>
</feature>
<feature type="transmembrane region" description="Helical" evidence="6">
    <location>
        <begin position="310"/>
        <end position="334"/>
    </location>
</feature>
<feature type="transmembrane region" description="Helical" evidence="6">
    <location>
        <begin position="142"/>
        <end position="159"/>
    </location>
</feature>
<keyword evidence="5 6" id="KW-0472">Membrane</keyword>
<protein>
    <submittedName>
        <fullName evidence="7">Low-affinity phosphate transporter PitH</fullName>
    </submittedName>
</protein>
<keyword evidence="3 6" id="KW-0812">Transmembrane</keyword>
<keyword evidence="4 6" id="KW-1133">Transmembrane helix</keyword>
<dbReference type="PANTHER" id="PTHR11101:SF80">
    <property type="entry name" value="PHOSPHATE TRANSPORTER"/>
    <property type="match status" value="1"/>
</dbReference>
<dbReference type="PANTHER" id="PTHR11101">
    <property type="entry name" value="PHOSPHATE TRANSPORTER"/>
    <property type="match status" value="1"/>
</dbReference>
<feature type="transmembrane region" description="Helical" evidence="6">
    <location>
        <begin position="78"/>
        <end position="100"/>
    </location>
</feature>